<feature type="region of interest" description="Disordered" evidence="1">
    <location>
        <begin position="119"/>
        <end position="138"/>
    </location>
</feature>
<keyword evidence="3" id="KW-0732">Signal</keyword>
<sequence length="369" mass="39635">MDGQLRIAFFLSALLLTLTTAQTESPEEINGGEALDGGGGRGAGQILELPLSRGGDSEIPTNQRTPSLLQDMLSFAQRATASDMINQQRVADTVGPIQDRPVLLSDFVQFATRALARGGASEGPSVLPTNEQPTDQTPPVLLTDLVQFVQSSMTTNQNDANFAPAEASNSGSTLGTEPVLLADLVKFVTDAKKASMAPGKPSPANSMAHSANDATTPEKTTIVNADPFDPENMPVEKFQNWLNNIKPETNNITAGIKTQTPDMHVAHTMTSPDVFWTRNMVIVVAVVGSTTLLCIALLTLVCCMRRRSGLSRKERDLMDKTFNSRQLNAFATIGSKNMDLFMGIPANNEIWRDLQTLPKSSSDSSVASQ</sequence>
<dbReference type="Proteomes" id="UP000828390">
    <property type="component" value="Unassembled WGS sequence"/>
</dbReference>
<evidence type="ECO:0000256" key="3">
    <source>
        <dbReference type="SAM" id="SignalP"/>
    </source>
</evidence>
<reference evidence="4" key="2">
    <citation type="submission" date="2020-11" db="EMBL/GenBank/DDBJ databases">
        <authorList>
            <person name="McCartney M.A."/>
            <person name="Auch B."/>
            <person name="Kono T."/>
            <person name="Mallez S."/>
            <person name="Becker A."/>
            <person name="Gohl D.M."/>
            <person name="Silverstein K.A.T."/>
            <person name="Koren S."/>
            <person name="Bechman K.B."/>
            <person name="Herman A."/>
            <person name="Abrahante J.E."/>
            <person name="Garbe J."/>
        </authorList>
    </citation>
    <scope>NUCLEOTIDE SEQUENCE</scope>
    <source>
        <strain evidence="4">Duluth1</strain>
        <tissue evidence="4">Whole animal</tissue>
    </source>
</reference>
<feature type="transmembrane region" description="Helical" evidence="2">
    <location>
        <begin position="280"/>
        <end position="303"/>
    </location>
</feature>
<comment type="caution">
    <text evidence="4">The sequence shown here is derived from an EMBL/GenBank/DDBJ whole genome shotgun (WGS) entry which is preliminary data.</text>
</comment>
<organism evidence="4 5">
    <name type="scientific">Dreissena polymorpha</name>
    <name type="common">Zebra mussel</name>
    <name type="synonym">Mytilus polymorpha</name>
    <dbReference type="NCBI Taxonomy" id="45954"/>
    <lineage>
        <taxon>Eukaryota</taxon>
        <taxon>Metazoa</taxon>
        <taxon>Spiralia</taxon>
        <taxon>Lophotrochozoa</taxon>
        <taxon>Mollusca</taxon>
        <taxon>Bivalvia</taxon>
        <taxon>Autobranchia</taxon>
        <taxon>Heteroconchia</taxon>
        <taxon>Euheterodonta</taxon>
        <taxon>Imparidentia</taxon>
        <taxon>Neoheterodontei</taxon>
        <taxon>Myida</taxon>
        <taxon>Dreissenoidea</taxon>
        <taxon>Dreissenidae</taxon>
        <taxon>Dreissena</taxon>
    </lineage>
</organism>
<feature type="compositionally biased region" description="Polar residues" evidence="1">
    <location>
        <begin position="127"/>
        <end position="137"/>
    </location>
</feature>
<feature type="region of interest" description="Disordered" evidence="1">
    <location>
        <begin position="23"/>
        <end position="61"/>
    </location>
</feature>
<proteinExistence type="predicted"/>
<accession>A0A9D4KSP4</accession>
<gene>
    <name evidence="4" type="ORF">DPMN_087439</name>
</gene>
<keyword evidence="2" id="KW-0812">Transmembrane</keyword>
<dbReference type="AlphaFoldDB" id="A0A9D4KSP4"/>
<keyword evidence="5" id="KW-1185">Reference proteome</keyword>
<evidence type="ECO:0000313" key="4">
    <source>
        <dbReference type="EMBL" id="KAH3845166.1"/>
    </source>
</evidence>
<feature type="compositionally biased region" description="Polar residues" evidence="1">
    <location>
        <begin position="203"/>
        <end position="215"/>
    </location>
</feature>
<feature type="region of interest" description="Disordered" evidence="1">
    <location>
        <begin position="195"/>
        <end position="215"/>
    </location>
</feature>
<keyword evidence="2" id="KW-0472">Membrane</keyword>
<dbReference type="OrthoDB" id="6162359at2759"/>
<evidence type="ECO:0000256" key="2">
    <source>
        <dbReference type="SAM" id="Phobius"/>
    </source>
</evidence>
<evidence type="ECO:0000256" key="1">
    <source>
        <dbReference type="SAM" id="MobiDB-lite"/>
    </source>
</evidence>
<dbReference type="EMBL" id="JAIWYP010000003">
    <property type="protein sequence ID" value="KAH3845166.1"/>
    <property type="molecule type" value="Genomic_DNA"/>
</dbReference>
<feature type="signal peptide" evidence="3">
    <location>
        <begin position="1"/>
        <end position="23"/>
    </location>
</feature>
<name>A0A9D4KSP4_DREPO</name>
<feature type="compositionally biased region" description="Gly residues" evidence="1">
    <location>
        <begin position="34"/>
        <end position="43"/>
    </location>
</feature>
<keyword evidence="2" id="KW-1133">Transmembrane helix</keyword>
<feature type="chain" id="PRO_5039127879" evidence="3">
    <location>
        <begin position="24"/>
        <end position="369"/>
    </location>
</feature>
<evidence type="ECO:0000313" key="5">
    <source>
        <dbReference type="Proteomes" id="UP000828390"/>
    </source>
</evidence>
<reference evidence="4" key="1">
    <citation type="journal article" date="2019" name="bioRxiv">
        <title>The Genome of the Zebra Mussel, Dreissena polymorpha: A Resource for Invasive Species Research.</title>
        <authorList>
            <person name="McCartney M.A."/>
            <person name="Auch B."/>
            <person name="Kono T."/>
            <person name="Mallez S."/>
            <person name="Zhang Y."/>
            <person name="Obille A."/>
            <person name="Becker A."/>
            <person name="Abrahante J.E."/>
            <person name="Garbe J."/>
            <person name="Badalamenti J.P."/>
            <person name="Herman A."/>
            <person name="Mangelson H."/>
            <person name="Liachko I."/>
            <person name="Sullivan S."/>
            <person name="Sone E.D."/>
            <person name="Koren S."/>
            <person name="Silverstein K.A.T."/>
            <person name="Beckman K.B."/>
            <person name="Gohl D.M."/>
        </authorList>
    </citation>
    <scope>NUCLEOTIDE SEQUENCE</scope>
    <source>
        <strain evidence="4">Duluth1</strain>
        <tissue evidence="4">Whole animal</tissue>
    </source>
</reference>
<protein>
    <submittedName>
        <fullName evidence="4">Uncharacterized protein</fullName>
    </submittedName>
</protein>